<keyword evidence="3" id="KW-0964">Secreted</keyword>
<comment type="subcellular location">
    <subcellularLocation>
        <location evidence="1">Secreted</location>
    </subcellularLocation>
</comment>
<keyword evidence="5" id="KW-0325">Glycoprotein</keyword>
<evidence type="ECO:0000256" key="4">
    <source>
        <dbReference type="ARBA" id="ARBA00022729"/>
    </source>
</evidence>
<feature type="chain" id="PRO_5044864885" description="Bee-milk protein" evidence="6">
    <location>
        <begin position="24"/>
        <end position="445"/>
    </location>
</feature>
<dbReference type="SUPFAM" id="SSF63825">
    <property type="entry name" value="YWTD domain"/>
    <property type="match status" value="1"/>
</dbReference>
<gene>
    <name evidence="7" type="ORF">ABEB36_009767</name>
</gene>
<proteinExistence type="inferred from homology"/>
<dbReference type="EMBL" id="JBDJPC010000007">
    <property type="protein sequence ID" value="KAL1494118.1"/>
    <property type="molecule type" value="Genomic_DNA"/>
</dbReference>
<comment type="caution">
    <text evidence="7">The sequence shown here is derived from an EMBL/GenBank/DDBJ whole genome shotgun (WGS) entry which is preliminary data.</text>
</comment>
<dbReference type="InterPro" id="IPR017996">
    <property type="entry name" value="MRJP/yellow-related"/>
</dbReference>
<evidence type="ECO:0000256" key="1">
    <source>
        <dbReference type="ARBA" id="ARBA00004613"/>
    </source>
</evidence>
<dbReference type="PRINTS" id="PR01366">
    <property type="entry name" value="ROYALJELLY"/>
</dbReference>
<dbReference type="Pfam" id="PF03022">
    <property type="entry name" value="MRJP"/>
    <property type="match status" value="1"/>
</dbReference>
<evidence type="ECO:0000256" key="6">
    <source>
        <dbReference type="SAM" id="SignalP"/>
    </source>
</evidence>
<evidence type="ECO:0000313" key="8">
    <source>
        <dbReference type="Proteomes" id="UP001566132"/>
    </source>
</evidence>
<dbReference type="Proteomes" id="UP001566132">
    <property type="component" value="Unassembled WGS sequence"/>
</dbReference>
<dbReference type="FunFam" id="2.120.10.30:FF:000045">
    <property type="entry name" value="Blast:Protein yellow"/>
    <property type="match status" value="1"/>
</dbReference>
<evidence type="ECO:0000256" key="3">
    <source>
        <dbReference type="ARBA" id="ARBA00022525"/>
    </source>
</evidence>
<feature type="signal peptide" evidence="6">
    <location>
        <begin position="1"/>
        <end position="23"/>
    </location>
</feature>
<evidence type="ECO:0008006" key="9">
    <source>
        <dbReference type="Google" id="ProtNLM"/>
    </source>
</evidence>
<dbReference type="GO" id="GO:0005576">
    <property type="term" value="C:extracellular region"/>
    <property type="evidence" value="ECO:0007669"/>
    <property type="project" value="UniProtKB-SubCell"/>
</dbReference>
<dbReference type="InterPro" id="IPR011042">
    <property type="entry name" value="6-blade_b-propeller_TolB-like"/>
</dbReference>
<keyword evidence="8" id="KW-1185">Reference proteome</keyword>
<organism evidence="7 8">
    <name type="scientific">Hypothenemus hampei</name>
    <name type="common">Coffee berry borer</name>
    <dbReference type="NCBI Taxonomy" id="57062"/>
    <lineage>
        <taxon>Eukaryota</taxon>
        <taxon>Metazoa</taxon>
        <taxon>Ecdysozoa</taxon>
        <taxon>Arthropoda</taxon>
        <taxon>Hexapoda</taxon>
        <taxon>Insecta</taxon>
        <taxon>Pterygota</taxon>
        <taxon>Neoptera</taxon>
        <taxon>Endopterygota</taxon>
        <taxon>Coleoptera</taxon>
        <taxon>Polyphaga</taxon>
        <taxon>Cucujiformia</taxon>
        <taxon>Curculionidae</taxon>
        <taxon>Scolytinae</taxon>
        <taxon>Hypothenemus</taxon>
    </lineage>
</organism>
<comment type="similarity">
    <text evidence="2">Belongs to the major royal jelly protein family.</text>
</comment>
<dbReference type="PANTHER" id="PTHR10009:SF7">
    <property type="entry name" value="GH10609P-RELATED"/>
    <property type="match status" value="1"/>
</dbReference>
<keyword evidence="4 6" id="KW-0732">Signal</keyword>
<dbReference type="PANTHER" id="PTHR10009">
    <property type="entry name" value="PROTEIN YELLOW-RELATED"/>
    <property type="match status" value="1"/>
</dbReference>
<evidence type="ECO:0000256" key="5">
    <source>
        <dbReference type="ARBA" id="ARBA00023180"/>
    </source>
</evidence>
<evidence type="ECO:0000313" key="7">
    <source>
        <dbReference type="EMBL" id="KAL1494118.1"/>
    </source>
</evidence>
<dbReference type="Gene3D" id="2.120.10.30">
    <property type="entry name" value="TolB, C-terminal domain"/>
    <property type="match status" value="1"/>
</dbReference>
<sequence length="445" mass="50535">MIRGKQWLCFILGVCSMTEQLTAQNSRNLKLIHQWNQLEFDYKSAMDRQKDIDLGLFAAGAIAPIDVDVFYTTSPGNNQIFVTIPRFREGVPASLGTISNKELNGNPVIQPYPDWQWHRHPQRCLKNRIISVFRIKIDECNRLWIVDTGKIGDKYLCPPQILAFDLNTNRLMHQYEFPVEVVSLQHLLVTPAVDVRDPKSGCQDTFVYVADVLGFSLLVYDVANKKSWRIQDKTFYPFPTHGTYNIAGDSFDLMDGILGLTLSPFVSGKDRILYYHAMSSPTENWVYTSNLRNETIFSEDPAAAPQIFNTYRDERSSQSAAEAMNRDGVLFFGLLSEIQIVCWNSWSEYKKKNFDVIASDSVSLQFPSGIKVISNKKNEEELWILTSRFQRVASGTLTSREINFRIQAGKVEDLIPGTKCKPKLANYNNQMPGQGGGYGLYGNSQ</sequence>
<dbReference type="AlphaFoldDB" id="A0ABD1EHE2"/>
<evidence type="ECO:0000256" key="2">
    <source>
        <dbReference type="ARBA" id="ARBA00009127"/>
    </source>
</evidence>
<reference evidence="7 8" key="1">
    <citation type="submission" date="2024-05" db="EMBL/GenBank/DDBJ databases">
        <title>Genetic variation in Jamaican populations of the coffee berry borer (Hypothenemus hampei).</title>
        <authorList>
            <person name="Errbii M."/>
            <person name="Myrie A."/>
        </authorList>
    </citation>
    <scope>NUCLEOTIDE SEQUENCE [LARGE SCALE GENOMIC DNA]</scope>
    <source>
        <strain evidence="7">JA-Hopewell-2020-01-JO</strain>
        <tissue evidence="7">Whole body</tissue>
    </source>
</reference>
<protein>
    <recommendedName>
        <fullName evidence="9">Bee-milk protein</fullName>
    </recommendedName>
</protein>
<name>A0ABD1EHE2_HYPHA</name>
<accession>A0ABD1EHE2</accession>